<dbReference type="RefSeq" id="WP_020887135.1">
    <property type="nucleotide sequence ID" value="NZ_ATHI01000026.1"/>
</dbReference>
<evidence type="ECO:0000256" key="1">
    <source>
        <dbReference type="ARBA" id="ARBA00010634"/>
    </source>
</evidence>
<feature type="signal peptide" evidence="4">
    <location>
        <begin position="1"/>
        <end position="30"/>
    </location>
</feature>
<dbReference type="PANTHER" id="PTHR30035:SF3">
    <property type="entry name" value="INTERMEMBRANE PHOSPHOLIPID TRANSPORT SYSTEM LIPOPROTEIN MLAA"/>
    <property type="match status" value="1"/>
</dbReference>
<dbReference type="InterPro" id="IPR007428">
    <property type="entry name" value="MlaA"/>
</dbReference>
<evidence type="ECO:0000313" key="6">
    <source>
        <dbReference type="Proteomes" id="UP000014975"/>
    </source>
</evidence>
<feature type="chain" id="PRO_5004557057" evidence="4">
    <location>
        <begin position="31"/>
        <end position="359"/>
    </location>
</feature>
<name>S7T8Z9_9BACT</name>
<dbReference type="Proteomes" id="UP000014975">
    <property type="component" value="Unassembled WGS sequence"/>
</dbReference>
<dbReference type="OrthoDB" id="9785326at2"/>
<keyword evidence="5" id="KW-0449">Lipoprotein</keyword>
<dbReference type="GO" id="GO:0120010">
    <property type="term" value="P:intermembrane phospholipid transfer"/>
    <property type="evidence" value="ECO:0007669"/>
    <property type="project" value="TreeGrafter"/>
</dbReference>
<dbReference type="STRING" id="1121439.dsat_0441"/>
<evidence type="ECO:0000256" key="2">
    <source>
        <dbReference type="ARBA" id="ARBA00022729"/>
    </source>
</evidence>
<comment type="similarity">
    <text evidence="1">Belongs to the MlaA family.</text>
</comment>
<keyword evidence="2 4" id="KW-0732">Signal</keyword>
<proteinExistence type="inferred from homology"/>
<reference evidence="5 6" key="1">
    <citation type="journal article" date="2013" name="Genome Announc.">
        <title>Draft genome sequences for three mercury-methylating, sulfate-reducing bacteria.</title>
        <authorList>
            <person name="Brown S.D."/>
            <person name="Hurt R.A.Jr."/>
            <person name="Gilmour C.C."/>
            <person name="Elias D.A."/>
        </authorList>
    </citation>
    <scope>NUCLEOTIDE SEQUENCE [LARGE SCALE GENOMIC DNA]</scope>
    <source>
        <strain evidence="5 6">DSM 16529</strain>
    </source>
</reference>
<organism evidence="5 6">
    <name type="scientific">Alkalidesulfovibrio alkalitolerans DSM 16529</name>
    <dbReference type="NCBI Taxonomy" id="1121439"/>
    <lineage>
        <taxon>Bacteria</taxon>
        <taxon>Pseudomonadati</taxon>
        <taxon>Thermodesulfobacteriota</taxon>
        <taxon>Desulfovibrionia</taxon>
        <taxon>Desulfovibrionales</taxon>
        <taxon>Desulfovibrionaceae</taxon>
        <taxon>Alkalidesulfovibrio</taxon>
    </lineage>
</organism>
<dbReference type="PRINTS" id="PR01805">
    <property type="entry name" value="VACJLIPOPROT"/>
</dbReference>
<feature type="region of interest" description="Disordered" evidence="3">
    <location>
        <begin position="336"/>
        <end position="359"/>
    </location>
</feature>
<dbReference type="Pfam" id="PF04333">
    <property type="entry name" value="MlaA"/>
    <property type="match status" value="1"/>
</dbReference>
<feature type="compositionally biased region" description="Basic and acidic residues" evidence="3">
    <location>
        <begin position="336"/>
        <end position="348"/>
    </location>
</feature>
<dbReference type="EMBL" id="ATHI01000026">
    <property type="protein sequence ID" value="EPR33000.1"/>
    <property type="molecule type" value="Genomic_DNA"/>
</dbReference>
<protein>
    <submittedName>
        <fullName evidence="5">VacJ family lipoprotein</fullName>
    </submittedName>
</protein>
<dbReference type="GO" id="GO:0016020">
    <property type="term" value="C:membrane"/>
    <property type="evidence" value="ECO:0007669"/>
    <property type="project" value="InterPro"/>
</dbReference>
<evidence type="ECO:0000256" key="3">
    <source>
        <dbReference type="SAM" id="MobiDB-lite"/>
    </source>
</evidence>
<accession>S7T8Z9</accession>
<evidence type="ECO:0000313" key="5">
    <source>
        <dbReference type="EMBL" id="EPR33000.1"/>
    </source>
</evidence>
<sequence length="359" mass="40133">METGARRPLSPSLTVLAVLAVLLTPLVAVAAVAGHGPAGPAQTQDWSSICYWHEPGAVAPVLPAEQAVALETAAIPAQSGQNPRDVTIVSRSYFDTSLLLVTTTSATTGEQSTRVFSDADLDAAYVPEDDDLGHHEPHDDPWEGFNRAMFQFNDTLYFWIFDPAATGYAILVPQPARIGIANAFENIKFPIRFVNNLLQGKVENSFRELLKFLVNTIFGLGGIVESSRDHAYLNPPKQDLDKTFRTWGIESGNYVVWPIFGPYSVRHTFGDIGDTFLWPPTYLRPWYVPTLIWIGEKTNALSLRLGDYEAMKEASLDPYVALRDLYMQYRNRPDFDPYYDDPSKKPDEPEFMPLREGVK</sequence>
<gene>
    <name evidence="5" type="ORF">dsat_0441</name>
</gene>
<dbReference type="AlphaFoldDB" id="S7T8Z9"/>
<dbReference type="PANTHER" id="PTHR30035">
    <property type="entry name" value="LIPOPROTEIN VACJ-RELATED"/>
    <property type="match status" value="1"/>
</dbReference>
<keyword evidence="6" id="KW-1185">Reference proteome</keyword>
<dbReference type="eggNOG" id="COG2853">
    <property type="taxonomic scope" value="Bacteria"/>
</dbReference>
<dbReference type="PATRIC" id="fig|1121439.3.peg.1793"/>
<comment type="caution">
    <text evidence="5">The sequence shown here is derived from an EMBL/GenBank/DDBJ whole genome shotgun (WGS) entry which is preliminary data.</text>
</comment>
<evidence type="ECO:0000256" key="4">
    <source>
        <dbReference type="SAM" id="SignalP"/>
    </source>
</evidence>